<evidence type="ECO:0000313" key="2">
    <source>
        <dbReference type="EnsemblPlants" id="AES69654"/>
    </source>
</evidence>
<organism evidence="1 3">
    <name type="scientific">Medicago truncatula</name>
    <name type="common">Barrel medic</name>
    <name type="synonym">Medicago tribuloides</name>
    <dbReference type="NCBI Taxonomy" id="3880"/>
    <lineage>
        <taxon>Eukaryota</taxon>
        <taxon>Viridiplantae</taxon>
        <taxon>Streptophyta</taxon>
        <taxon>Embryophyta</taxon>
        <taxon>Tracheophyta</taxon>
        <taxon>Spermatophyta</taxon>
        <taxon>Magnoliopsida</taxon>
        <taxon>eudicotyledons</taxon>
        <taxon>Gunneridae</taxon>
        <taxon>Pentapetalae</taxon>
        <taxon>rosids</taxon>
        <taxon>fabids</taxon>
        <taxon>Fabales</taxon>
        <taxon>Fabaceae</taxon>
        <taxon>Papilionoideae</taxon>
        <taxon>50 kb inversion clade</taxon>
        <taxon>NPAAA clade</taxon>
        <taxon>Hologalegina</taxon>
        <taxon>IRL clade</taxon>
        <taxon>Trifolieae</taxon>
        <taxon>Medicago</taxon>
    </lineage>
</organism>
<dbReference type="Proteomes" id="UP000002051">
    <property type="component" value="Chromosome 3"/>
</dbReference>
<reference evidence="1 3" key="2">
    <citation type="journal article" date="2014" name="BMC Genomics">
        <title>An improved genome release (version Mt4.0) for the model legume Medicago truncatula.</title>
        <authorList>
            <person name="Tang H."/>
            <person name="Krishnakumar V."/>
            <person name="Bidwell S."/>
            <person name="Rosen B."/>
            <person name="Chan A."/>
            <person name="Zhou S."/>
            <person name="Gentzbittel L."/>
            <person name="Childs K.L."/>
            <person name="Yandell M."/>
            <person name="Gundlach H."/>
            <person name="Mayer K.F."/>
            <person name="Schwartz D.C."/>
            <person name="Town C.D."/>
        </authorList>
    </citation>
    <scope>GENOME REANNOTATION</scope>
    <source>
        <strain evidence="2 3">cv. Jemalong A17</strain>
    </source>
</reference>
<accession>G7J0T4</accession>
<protein>
    <submittedName>
        <fullName evidence="1">PPR domain protein</fullName>
    </submittedName>
</protein>
<dbReference type="EnsemblPlants" id="AES69654">
    <property type="protein sequence ID" value="AES69654"/>
    <property type="gene ID" value="MTR_3g032790"/>
</dbReference>
<gene>
    <name evidence="1" type="ordered locus">MTR_3g032790</name>
</gene>
<evidence type="ECO:0000313" key="1">
    <source>
        <dbReference type="EMBL" id="AES69654.1"/>
    </source>
</evidence>
<name>G7J0T4_MEDTR</name>
<reference evidence="1 3" key="1">
    <citation type="journal article" date="2011" name="Nature">
        <title>The Medicago genome provides insight into the evolution of rhizobial symbioses.</title>
        <authorList>
            <person name="Young N.D."/>
            <person name="Debelle F."/>
            <person name="Oldroyd G.E."/>
            <person name="Geurts R."/>
            <person name="Cannon S.B."/>
            <person name="Udvardi M.K."/>
            <person name="Benedito V.A."/>
            <person name="Mayer K.F."/>
            <person name="Gouzy J."/>
            <person name="Schoof H."/>
            <person name="Van de Peer Y."/>
            <person name="Proost S."/>
            <person name="Cook D.R."/>
            <person name="Meyers B.C."/>
            <person name="Spannagl M."/>
            <person name="Cheung F."/>
            <person name="De Mita S."/>
            <person name="Krishnakumar V."/>
            <person name="Gundlach H."/>
            <person name="Zhou S."/>
            <person name="Mudge J."/>
            <person name="Bharti A.K."/>
            <person name="Murray J.D."/>
            <person name="Naoumkina M.A."/>
            <person name="Rosen B."/>
            <person name="Silverstein K.A."/>
            <person name="Tang H."/>
            <person name="Rombauts S."/>
            <person name="Zhao P.X."/>
            <person name="Zhou P."/>
            <person name="Barbe V."/>
            <person name="Bardou P."/>
            <person name="Bechner M."/>
            <person name="Bellec A."/>
            <person name="Berger A."/>
            <person name="Berges H."/>
            <person name="Bidwell S."/>
            <person name="Bisseling T."/>
            <person name="Choisne N."/>
            <person name="Couloux A."/>
            <person name="Denny R."/>
            <person name="Deshpande S."/>
            <person name="Dai X."/>
            <person name="Doyle J.J."/>
            <person name="Dudez A.M."/>
            <person name="Farmer A.D."/>
            <person name="Fouteau S."/>
            <person name="Franken C."/>
            <person name="Gibelin C."/>
            <person name="Gish J."/>
            <person name="Goldstein S."/>
            <person name="Gonzalez A.J."/>
            <person name="Green P.J."/>
            <person name="Hallab A."/>
            <person name="Hartog M."/>
            <person name="Hua A."/>
            <person name="Humphray S.J."/>
            <person name="Jeong D.H."/>
            <person name="Jing Y."/>
            <person name="Jocker A."/>
            <person name="Kenton S.M."/>
            <person name="Kim D.J."/>
            <person name="Klee K."/>
            <person name="Lai H."/>
            <person name="Lang C."/>
            <person name="Lin S."/>
            <person name="Macmil S.L."/>
            <person name="Magdelenat G."/>
            <person name="Matthews L."/>
            <person name="McCorrison J."/>
            <person name="Monaghan E.L."/>
            <person name="Mun J.H."/>
            <person name="Najar F.Z."/>
            <person name="Nicholson C."/>
            <person name="Noirot C."/>
            <person name="O'Bleness M."/>
            <person name="Paule C.R."/>
            <person name="Poulain J."/>
            <person name="Prion F."/>
            <person name="Qin B."/>
            <person name="Qu C."/>
            <person name="Retzel E.F."/>
            <person name="Riddle C."/>
            <person name="Sallet E."/>
            <person name="Samain S."/>
            <person name="Samson N."/>
            <person name="Sanders I."/>
            <person name="Saurat O."/>
            <person name="Scarpelli C."/>
            <person name="Schiex T."/>
            <person name="Segurens B."/>
            <person name="Severin A.J."/>
            <person name="Sherrier D.J."/>
            <person name="Shi R."/>
            <person name="Sims S."/>
            <person name="Singer S.R."/>
            <person name="Sinharoy S."/>
            <person name="Sterck L."/>
            <person name="Viollet A."/>
            <person name="Wang B.B."/>
            <person name="Wang K."/>
            <person name="Wang M."/>
            <person name="Wang X."/>
            <person name="Warfsmann J."/>
            <person name="Weissenbach J."/>
            <person name="White D.D."/>
            <person name="White J.D."/>
            <person name="Wiley G.B."/>
            <person name="Wincker P."/>
            <person name="Xing Y."/>
            <person name="Yang L."/>
            <person name="Yao Z."/>
            <person name="Ying F."/>
            <person name="Zhai J."/>
            <person name="Zhou L."/>
            <person name="Zuber A."/>
            <person name="Denarie J."/>
            <person name="Dixon R.A."/>
            <person name="May G.D."/>
            <person name="Schwartz D.C."/>
            <person name="Rogers J."/>
            <person name="Quetier F."/>
            <person name="Town C.D."/>
            <person name="Roe B.A."/>
        </authorList>
    </citation>
    <scope>NUCLEOTIDE SEQUENCE [LARGE SCALE GENOMIC DNA]</scope>
    <source>
        <strain evidence="1">A17</strain>
        <strain evidence="2 3">cv. Jemalong A17</strain>
    </source>
</reference>
<dbReference type="AlphaFoldDB" id="G7J0T4"/>
<dbReference type="EMBL" id="CM001219">
    <property type="protein sequence ID" value="AES69654.1"/>
    <property type="molecule type" value="Genomic_DNA"/>
</dbReference>
<sequence>MGVTLDIKTFNMNMMIRSYGKAGMYDKIKNVDFMERWFFAPTIVTYNIVTEVYDTA</sequence>
<proteinExistence type="predicted"/>
<dbReference type="STRING" id="3880.G7J0T4"/>
<dbReference type="HOGENOM" id="CLU_3017254_0_0_1"/>
<evidence type="ECO:0000313" key="3">
    <source>
        <dbReference type="Proteomes" id="UP000002051"/>
    </source>
</evidence>
<reference evidence="2" key="3">
    <citation type="submission" date="2015-04" db="UniProtKB">
        <authorList>
            <consortium name="EnsemblPlants"/>
        </authorList>
    </citation>
    <scope>IDENTIFICATION</scope>
    <source>
        <strain evidence="2">cv. Jemalong A17</strain>
    </source>
</reference>
<dbReference type="PaxDb" id="3880-AES69654"/>
<keyword evidence="3" id="KW-1185">Reference proteome</keyword>